<dbReference type="AlphaFoldDB" id="A0A1H3LKG4"/>
<dbReference type="EMBL" id="FNOY01000050">
    <property type="protein sequence ID" value="SDY64468.1"/>
    <property type="molecule type" value="Genomic_DNA"/>
</dbReference>
<keyword evidence="2" id="KW-1185">Reference proteome</keyword>
<gene>
    <name evidence="1" type="ORF">SAMN05421881_10504</name>
</gene>
<name>A0A1H3LKG4_9PROT</name>
<protein>
    <submittedName>
        <fullName evidence="1">Uncharacterized protein</fullName>
    </submittedName>
</protein>
<evidence type="ECO:0000313" key="2">
    <source>
        <dbReference type="Proteomes" id="UP000198640"/>
    </source>
</evidence>
<sequence>MTRQTRGVADCSDQGEQWGFSQGRNTCGNSPTLTERENFKVSAKFRADQRRVYAGIGFAA</sequence>
<evidence type="ECO:0000313" key="1">
    <source>
        <dbReference type="EMBL" id="SDY64468.1"/>
    </source>
</evidence>
<organism evidence="1 2">
    <name type="scientific">Nitrosomonas halophila</name>
    <dbReference type="NCBI Taxonomy" id="44576"/>
    <lineage>
        <taxon>Bacteria</taxon>
        <taxon>Pseudomonadati</taxon>
        <taxon>Pseudomonadota</taxon>
        <taxon>Betaproteobacteria</taxon>
        <taxon>Nitrosomonadales</taxon>
        <taxon>Nitrosomonadaceae</taxon>
        <taxon>Nitrosomonas</taxon>
    </lineage>
</organism>
<proteinExistence type="predicted"/>
<dbReference type="Proteomes" id="UP000198640">
    <property type="component" value="Unassembled WGS sequence"/>
</dbReference>
<reference evidence="1 2" key="1">
    <citation type="submission" date="2016-10" db="EMBL/GenBank/DDBJ databases">
        <authorList>
            <person name="de Groot N.N."/>
        </authorList>
    </citation>
    <scope>NUCLEOTIDE SEQUENCE [LARGE SCALE GENOMIC DNA]</scope>
    <source>
        <strain evidence="1 2">Nm1</strain>
    </source>
</reference>
<accession>A0A1H3LKG4</accession>